<protein>
    <submittedName>
        <fullName evidence="1">Uncharacterized protein</fullName>
    </submittedName>
</protein>
<evidence type="ECO:0000313" key="1">
    <source>
        <dbReference type="EMBL" id="GMH16300.1"/>
    </source>
</evidence>
<reference evidence="1" key="1">
    <citation type="submission" date="2023-05" db="EMBL/GenBank/DDBJ databases">
        <title>Nepenthes gracilis genome sequencing.</title>
        <authorList>
            <person name="Fukushima K."/>
        </authorList>
    </citation>
    <scope>NUCLEOTIDE SEQUENCE</scope>
    <source>
        <strain evidence="1">SING2019-196</strain>
    </source>
</reference>
<accession>A0AAD3SSU3</accession>
<dbReference type="EMBL" id="BSYO01000016">
    <property type="protein sequence ID" value="GMH16300.1"/>
    <property type="molecule type" value="Genomic_DNA"/>
</dbReference>
<gene>
    <name evidence="1" type="ORF">Nepgr_018141</name>
</gene>
<proteinExistence type="predicted"/>
<dbReference type="AlphaFoldDB" id="A0AAD3SSU3"/>
<comment type="caution">
    <text evidence="1">The sequence shown here is derived from an EMBL/GenBank/DDBJ whole genome shotgun (WGS) entry which is preliminary data.</text>
</comment>
<organism evidence="1 2">
    <name type="scientific">Nepenthes gracilis</name>
    <name type="common">Slender pitcher plant</name>
    <dbReference type="NCBI Taxonomy" id="150966"/>
    <lineage>
        <taxon>Eukaryota</taxon>
        <taxon>Viridiplantae</taxon>
        <taxon>Streptophyta</taxon>
        <taxon>Embryophyta</taxon>
        <taxon>Tracheophyta</taxon>
        <taxon>Spermatophyta</taxon>
        <taxon>Magnoliopsida</taxon>
        <taxon>eudicotyledons</taxon>
        <taxon>Gunneridae</taxon>
        <taxon>Pentapetalae</taxon>
        <taxon>Caryophyllales</taxon>
        <taxon>Nepenthaceae</taxon>
        <taxon>Nepenthes</taxon>
    </lineage>
</organism>
<sequence>MHEDSSITCFDFLQALGFSTLVTVRFSTAVARDSPSGRGLFSWMNGEKSNSLPPLEFPIEGVNLPPSLLDYIVLIKTKITTLPNDVKIAPDMSPNPSTTIG</sequence>
<name>A0AAD3SSU3_NEPGR</name>
<evidence type="ECO:0000313" key="2">
    <source>
        <dbReference type="Proteomes" id="UP001279734"/>
    </source>
</evidence>
<keyword evidence="2" id="KW-1185">Reference proteome</keyword>
<dbReference type="Proteomes" id="UP001279734">
    <property type="component" value="Unassembled WGS sequence"/>
</dbReference>